<protein>
    <recommendedName>
        <fullName evidence="4">Secreted protein</fullName>
    </recommendedName>
</protein>
<reference evidence="2" key="1">
    <citation type="submission" date="2019-10" db="EMBL/GenBank/DDBJ databases">
        <title>Conservation and host-specific expression of non-tandemly repeated heterogenous ribosome RNA gene in arbuscular mycorrhizal fungi.</title>
        <authorList>
            <person name="Maeda T."/>
            <person name="Kobayashi Y."/>
            <person name="Nakagawa T."/>
            <person name="Ezawa T."/>
            <person name="Yamaguchi K."/>
            <person name="Bino T."/>
            <person name="Nishimoto Y."/>
            <person name="Shigenobu S."/>
            <person name="Kawaguchi M."/>
        </authorList>
    </citation>
    <scope>NUCLEOTIDE SEQUENCE</scope>
    <source>
        <strain evidence="2">HR1</strain>
    </source>
</reference>
<evidence type="ECO:0000313" key="2">
    <source>
        <dbReference type="EMBL" id="GES74463.1"/>
    </source>
</evidence>
<organism evidence="2 3">
    <name type="scientific">Rhizophagus clarus</name>
    <dbReference type="NCBI Taxonomy" id="94130"/>
    <lineage>
        <taxon>Eukaryota</taxon>
        <taxon>Fungi</taxon>
        <taxon>Fungi incertae sedis</taxon>
        <taxon>Mucoromycota</taxon>
        <taxon>Glomeromycotina</taxon>
        <taxon>Glomeromycetes</taxon>
        <taxon>Glomerales</taxon>
        <taxon>Glomeraceae</taxon>
        <taxon>Rhizophagus</taxon>
    </lineage>
</organism>
<dbReference type="AlphaFoldDB" id="A0A8H3QC98"/>
<dbReference type="Proteomes" id="UP000615446">
    <property type="component" value="Unassembled WGS sequence"/>
</dbReference>
<keyword evidence="1" id="KW-0732">Signal</keyword>
<sequence length="72" mass="8515">MLMLFLCFVTCRIAQQDRIVFRIEIEASVNIQDKKSNKSVEGRKRWKYFSFTHFPEGTKDDYENVVIQSHAA</sequence>
<dbReference type="EMBL" id="BLAL01000012">
    <property type="protein sequence ID" value="GES74463.1"/>
    <property type="molecule type" value="Genomic_DNA"/>
</dbReference>
<feature type="chain" id="PRO_5034914271" description="Secreted protein" evidence="1">
    <location>
        <begin position="17"/>
        <end position="72"/>
    </location>
</feature>
<feature type="signal peptide" evidence="1">
    <location>
        <begin position="1"/>
        <end position="16"/>
    </location>
</feature>
<evidence type="ECO:0008006" key="4">
    <source>
        <dbReference type="Google" id="ProtNLM"/>
    </source>
</evidence>
<comment type="caution">
    <text evidence="2">The sequence shown here is derived from an EMBL/GenBank/DDBJ whole genome shotgun (WGS) entry which is preliminary data.</text>
</comment>
<evidence type="ECO:0000313" key="3">
    <source>
        <dbReference type="Proteomes" id="UP000615446"/>
    </source>
</evidence>
<evidence type="ECO:0000256" key="1">
    <source>
        <dbReference type="SAM" id="SignalP"/>
    </source>
</evidence>
<gene>
    <name evidence="2" type="ORF">RCL2_000194400</name>
</gene>
<accession>A0A8H3QC98</accession>
<name>A0A8H3QC98_9GLOM</name>
<proteinExistence type="predicted"/>